<evidence type="ECO:0000256" key="1">
    <source>
        <dbReference type="SAM" id="MobiDB-lite"/>
    </source>
</evidence>
<keyword evidence="2" id="KW-1185">Reference proteome</keyword>
<name>A0AAF3EFM0_9BILA</name>
<dbReference type="Proteomes" id="UP000887575">
    <property type="component" value="Unassembled WGS sequence"/>
</dbReference>
<protein>
    <submittedName>
        <fullName evidence="3">Uncharacterized protein</fullName>
    </submittedName>
</protein>
<accession>A0AAF3EFM0</accession>
<feature type="compositionally biased region" description="Basic and acidic residues" evidence="1">
    <location>
        <begin position="11"/>
        <end position="20"/>
    </location>
</feature>
<proteinExistence type="predicted"/>
<sequence>MTAGDVITQIPRDDFEHEDYVTPATKLNGKRKKKKDKEKSRQSNSSRSKPPRWGRWMQSFCCCMAPQQEIEPVRTNRGPLVPVIGGPSAAPTSPTPQKPTTLPTASITPASQHRNSKGFESLITQVNKDGTITVPLPTEQQKSESASIIKAHQQAHQLSPNGSPVAQVSQGSLQSFFENLRTKGGAEQMCWFFVWLNFTF</sequence>
<dbReference type="WBParaSite" id="MBELARI_LOCUS12775">
    <property type="protein sequence ID" value="MBELARI_LOCUS12775"/>
    <property type="gene ID" value="MBELARI_LOCUS12775"/>
</dbReference>
<evidence type="ECO:0000313" key="2">
    <source>
        <dbReference type="Proteomes" id="UP000887575"/>
    </source>
</evidence>
<reference evidence="3" key="1">
    <citation type="submission" date="2024-02" db="UniProtKB">
        <authorList>
            <consortium name="WormBaseParasite"/>
        </authorList>
    </citation>
    <scope>IDENTIFICATION</scope>
</reference>
<dbReference type="AlphaFoldDB" id="A0AAF3EFM0"/>
<organism evidence="2 3">
    <name type="scientific">Mesorhabditis belari</name>
    <dbReference type="NCBI Taxonomy" id="2138241"/>
    <lineage>
        <taxon>Eukaryota</taxon>
        <taxon>Metazoa</taxon>
        <taxon>Ecdysozoa</taxon>
        <taxon>Nematoda</taxon>
        <taxon>Chromadorea</taxon>
        <taxon>Rhabditida</taxon>
        <taxon>Rhabditina</taxon>
        <taxon>Rhabditomorpha</taxon>
        <taxon>Rhabditoidea</taxon>
        <taxon>Rhabditidae</taxon>
        <taxon>Mesorhabditinae</taxon>
        <taxon>Mesorhabditis</taxon>
    </lineage>
</organism>
<feature type="region of interest" description="Disordered" evidence="1">
    <location>
        <begin position="1"/>
        <end position="53"/>
    </location>
</feature>
<evidence type="ECO:0000313" key="3">
    <source>
        <dbReference type="WBParaSite" id="MBELARI_LOCUS12775"/>
    </source>
</evidence>